<evidence type="ECO:0000256" key="2">
    <source>
        <dbReference type="SAM" id="Phobius"/>
    </source>
</evidence>
<reference evidence="3 4" key="1">
    <citation type="submission" date="2020-09" db="EMBL/GenBank/DDBJ databases">
        <title>novel species in genus Nocardioides.</title>
        <authorList>
            <person name="Zhang G."/>
        </authorList>
    </citation>
    <scope>NUCLEOTIDE SEQUENCE [LARGE SCALE GENOMIC DNA]</scope>
    <source>
        <strain evidence="3 4">19197</strain>
    </source>
</reference>
<evidence type="ECO:0000256" key="1">
    <source>
        <dbReference type="SAM" id="MobiDB-lite"/>
    </source>
</evidence>
<dbReference type="EMBL" id="JACXYY010000003">
    <property type="protein sequence ID" value="MBD3914465.1"/>
    <property type="molecule type" value="Genomic_DNA"/>
</dbReference>
<name>A0ABR8MEC9_9ACTN</name>
<evidence type="ECO:0008006" key="5">
    <source>
        <dbReference type="Google" id="ProtNLM"/>
    </source>
</evidence>
<accession>A0ABR8MEC9</accession>
<keyword evidence="2" id="KW-0472">Membrane</keyword>
<gene>
    <name evidence="3" type="ORF">IEZ25_07545</name>
</gene>
<proteinExistence type="predicted"/>
<evidence type="ECO:0000313" key="3">
    <source>
        <dbReference type="EMBL" id="MBD3914465.1"/>
    </source>
</evidence>
<comment type="caution">
    <text evidence="3">The sequence shown here is derived from an EMBL/GenBank/DDBJ whole genome shotgun (WGS) entry which is preliminary data.</text>
</comment>
<evidence type="ECO:0000313" key="4">
    <source>
        <dbReference type="Proteomes" id="UP000649289"/>
    </source>
</evidence>
<sequence>MTTSHGWKHDAETGRQRWFDGERFTQFFADEHPDAPGAREALARQSVVRSPYDQAAAHAGRPLSPPPVNGAPQQSWAPSDGSARGRSPSSRSPWLGWWMLACGLVGLLLLLGVPIVMTLAAMGR</sequence>
<keyword evidence="2" id="KW-1133">Transmembrane helix</keyword>
<feature type="transmembrane region" description="Helical" evidence="2">
    <location>
        <begin position="97"/>
        <end position="122"/>
    </location>
</feature>
<organism evidence="3 4">
    <name type="scientific">Nocardioides hwasunensis</name>
    <dbReference type="NCBI Taxonomy" id="397258"/>
    <lineage>
        <taxon>Bacteria</taxon>
        <taxon>Bacillati</taxon>
        <taxon>Actinomycetota</taxon>
        <taxon>Actinomycetes</taxon>
        <taxon>Propionibacteriales</taxon>
        <taxon>Nocardioidaceae</taxon>
        <taxon>Nocardioides</taxon>
    </lineage>
</organism>
<keyword evidence="2" id="KW-0812">Transmembrane</keyword>
<feature type="region of interest" description="Disordered" evidence="1">
    <location>
        <begin position="46"/>
        <end position="90"/>
    </location>
</feature>
<protein>
    <recommendedName>
        <fullName evidence="5">DUF2510 domain-containing protein</fullName>
    </recommendedName>
</protein>
<dbReference type="Proteomes" id="UP000649289">
    <property type="component" value="Unassembled WGS sequence"/>
</dbReference>
<dbReference type="RefSeq" id="WP_191198810.1">
    <property type="nucleotide sequence ID" value="NZ_BAAAPA010000004.1"/>
</dbReference>
<keyword evidence="4" id="KW-1185">Reference proteome</keyword>
<feature type="compositionally biased region" description="Low complexity" evidence="1">
    <location>
        <begin position="78"/>
        <end position="90"/>
    </location>
</feature>